<evidence type="ECO:0000259" key="7">
    <source>
        <dbReference type="PROSITE" id="PS51900"/>
    </source>
</evidence>
<dbReference type="RefSeq" id="WP_206575472.1">
    <property type="nucleotide sequence ID" value="NZ_JAFKCV010000017.1"/>
</dbReference>
<dbReference type="SUPFAM" id="SSF56349">
    <property type="entry name" value="DNA breaking-rejoining enzymes"/>
    <property type="match status" value="1"/>
</dbReference>
<reference evidence="8" key="1">
    <citation type="submission" date="2021-03" db="EMBL/GenBank/DDBJ databases">
        <title>novel species isolated from a fishpond in China.</title>
        <authorList>
            <person name="Lu H."/>
            <person name="Cai Z."/>
        </authorList>
    </citation>
    <scope>NUCLEOTIDE SEQUENCE</scope>
    <source>
        <strain evidence="8">JCM 30855</strain>
    </source>
</reference>
<dbReference type="Gene3D" id="1.10.443.10">
    <property type="entry name" value="Intergrase catalytic core"/>
    <property type="match status" value="1"/>
</dbReference>
<proteinExistence type="inferred from homology"/>
<feature type="domain" description="Core-binding (CB)" evidence="7">
    <location>
        <begin position="226"/>
        <end position="342"/>
    </location>
</feature>
<keyword evidence="3 5" id="KW-0238">DNA-binding</keyword>
<dbReference type="PROSITE" id="PS51900">
    <property type="entry name" value="CB"/>
    <property type="match status" value="1"/>
</dbReference>
<accession>A0A939DRB7</accession>
<dbReference type="Proteomes" id="UP000664654">
    <property type="component" value="Unassembled WGS sequence"/>
</dbReference>
<name>A0A939DRB7_9ALTE</name>
<dbReference type="AlphaFoldDB" id="A0A939DRB7"/>
<dbReference type="InterPro" id="IPR002104">
    <property type="entry name" value="Integrase_catalytic"/>
</dbReference>
<dbReference type="InterPro" id="IPR046668">
    <property type="entry name" value="DUF6538"/>
</dbReference>
<dbReference type="Pfam" id="PF20172">
    <property type="entry name" value="DUF6538"/>
    <property type="match status" value="1"/>
</dbReference>
<comment type="caution">
    <text evidence="8">The sequence shown here is derived from an EMBL/GenBank/DDBJ whole genome shotgun (WGS) entry which is preliminary data.</text>
</comment>
<evidence type="ECO:0000313" key="8">
    <source>
        <dbReference type="EMBL" id="MBN7827360.1"/>
    </source>
</evidence>
<dbReference type="PANTHER" id="PTHR30349">
    <property type="entry name" value="PHAGE INTEGRASE-RELATED"/>
    <property type="match status" value="1"/>
</dbReference>
<keyword evidence="9" id="KW-1185">Reference proteome</keyword>
<dbReference type="InterPro" id="IPR010998">
    <property type="entry name" value="Integrase_recombinase_N"/>
</dbReference>
<evidence type="ECO:0000256" key="2">
    <source>
        <dbReference type="ARBA" id="ARBA00022908"/>
    </source>
</evidence>
<keyword evidence="2" id="KW-0229">DNA integration</keyword>
<dbReference type="Pfam" id="PF00589">
    <property type="entry name" value="Phage_integrase"/>
    <property type="match status" value="1"/>
</dbReference>
<dbReference type="InterPro" id="IPR013762">
    <property type="entry name" value="Integrase-like_cat_sf"/>
</dbReference>
<dbReference type="PANTHER" id="PTHR30349:SF41">
    <property type="entry name" value="INTEGRASE_RECOMBINASE PROTEIN MJ0367-RELATED"/>
    <property type="match status" value="1"/>
</dbReference>
<protein>
    <submittedName>
        <fullName evidence="8">Tyrosine-type recombinase/integrase</fullName>
    </submittedName>
</protein>
<keyword evidence="4" id="KW-0233">DNA recombination</keyword>
<dbReference type="GO" id="GO:0015074">
    <property type="term" value="P:DNA integration"/>
    <property type="evidence" value="ECO:0007669"/>
    <property type="project" value="UniProtKB-KW"/>
</dbReference>
<organism evidence="8 9">
    <name type="scientific">Bowmanella dokdonensis</name>
    <dbReference type="NCBI Taxonomy" id="751969"/>
    <lineage>
        <taxon>Bacteria</taxon>
        <taxon>Pseudomonadati</taxon>
        <taxon>Pseudomonadota</taxon>
        <taxon>Gammaproteobacteria</taxon>
        <taxon>Alteromonadales</taxon>
        <taxon>Alteromonadaceae</taxon>
        <taxon>Bowmanella</taxon>
    </lineage>
</organism>
<gene>
    <name evidence="8" type="ORF">J0A66_19175</name>
</gene>
<evidence type="ECO:0000256" key="3">
    <source>
        <dbReference type="ARBA" id="ARBA00023125"/>
    </source>
</evidence>
<feature type="domain" description="Tyr recombinase" evidence="6">
    <location>
        <begin position="368"/>
        <end position="560"/>
    </location>
</feature>
<dbReference type="InterPro" id="IPR011010">
    <property type="entry name" value="DNA_brk_join_enz"/>
</dbReference>
<dbReference type="GO" id="GO:0003677">
    <property type="term" value="F:DNA binding"/>
    <property type="evidence" value="ECO:0007669"/>
    <property type="project" value="UniProtKB-UniRule"/>
</dbReference>
<evidence type="ECO:0000256" key="1">
    <source>
        <dbReference type="ARBA" id="ARBA00008857"/>
    </source>
</evidence>
<sequence>MPSMTSPWKHPKTGVYYFRRAVPADIRGALGRGREIKRSLKTKSPSEAKRLIVPHIAETDDLFSLARLRSGNDDNIALTVKDAAVIAARWYERMKDEIDKRGGDVGLVSRVESPDGHVYFEEISFHLAITGSDMLDPSPSQVDKLACQLSEFIDEQLRLEALNVPRGTDQYRWLAREFSHHLFELESLCLARLNSNWSYRPAESIAHQPLSIEVAGVRSPDNPTAKTNGRLLSEVLRSYRTSEDIKSGGELSRAKTLDGYESHFKRLIEVIGDIPIDKVEPRHISHYRDTLLQLPKTKSKDVRTLSIKEQIAYGKVNGCPLLSPATVKNALKQVATVFNYALEMELIERNPAERVKKPTAKRVTEATELERGYTEDELTRIFSHPIFNDPTAHRRYGWASYWVPIICRYTGARLNEIAQLHKADVKQNDGVYYLNICRGEGRSVKSDSSVRHVPIHKHLVELGFLDFVTESKSGRLFPEIPLDKYGKASTKFSPWWGEIVREQGVNPKAPSHEFRHTVKTELRGLGVPDSVSDRITGHSAKGEGGRYGSVSLVNREEVIDRLIYLKLEKIYLP</sequence>
<evidence type="ECO:0000313" key="9">
    <source>
        <dbReference type="Proteomes" id="UP000664654"/>
    </source>
</evidence>
<dbReference type="Gene3D" id="1.10.150.130">
    <property type="match status" value="1"/>
</dbReference>
<evidence type="ECO:0000256" key="4">
    <source>
        <dbReference type="ARBA" id="ARBA00023172"/>
    </source>
</evidence>
<evidence type="ECO:0000259" key="6">
    <source>
        <dbReference type="PROSITE" id="PS51898"/>
    </source>
</evidence>
<dbReference type="CDD" id="cd01184">
    <property type="entry name" value="INT_C_like_1"/>
    <property type="match status" value="1"/>
</dbReference>
<dbReference type="EMBL" id="JAFKCV010000017">
    <property type="protein sequence ID" value="MBN7827360.1"/>
    <property type="molecule type" value="Genomic_DNA"/>
</dbReference>
<dbReference type="PROSITE" id="PS51898">
    <property type="entry name" value="TYR_RECOMBINASE"/>
    <property type="match status" value="1"/>
</dbReference>
<dbReference type="InterPro" id="IPR044068">
    <property type="entry name" value="CB"/>
</dbReference>
<evidence type="ECO:0000256" key="5">
    <source>
        <dbReference type="PROSITE-ProRule" id="PRU01248"/>
    </source>
</evidence>
<dbReference type="InterPro" id="IPR050090">
    <property type="entry name" value="Tyrosine_recombinase_XerCD"/>
</dbReference>
<comment type="similarity">
    <text evidence="1">Belongs to the 'phage' integrase family.</text>
</comment>
<dbReference type="GO" id="GO:0006310">
    <property type="term" value="P:DNA recombination"/>
    <property type="evidence" value="ECO:0007669"/>
    <property type="project" value="UniProtKB-KW"/>
</dbReference>